<dbReference type="Gene3D" id="1.10.630.10">
    <property type="entry name" value="Cytochrome P450"/>
    <property type="match status" value="1"/>
</dbReference>
<keyword evidence="7" id="KW-1133">Transmembrane helix</keyword>
<dbReference type="PANTHER" id="PTHR24286:SF236">
    <property type="entry name" value="P450, PUTATIVE-RELATED"/>
    <property type="match status" value="1"/>
</dbReference>
<dbReference type="SUPFAM" id="SSF48264">
    <property type="entry name" value="Cytochrome P450"/>
    <property type="match status" value="1"/>
</dbReference>
<dbReference type="Pfam" id="PF00067">
    <property type="entry name" value="p450"/>
    <property type="match status" value="1"/>
</dbReference>
<evidence type="ECO:0000256" key="3">
    <source>
        <dbReference type="ARBA" id="ARBA00010617"/>
    </source>
</evidence>
<keyword evidence="11" id="KW-0472">Membrane</keyword>
<dbReference type="GO" id="GO:0020037">
    <property type="term" value="F:heme binding"/>
    <property type="evidence" value="ECO:0007669"/>
    <property type="project" value="InterPro"/>
</dbReference>
<dbReference type="GO" id="GO:0016020">
    <property type="term" value="C:membrane"/>
    <property type="evidence" value="ECO:0007669"/>
    <property type="project" value="UniProtKB-SubCell"/>
</dbReference>
<organism evidence="14 15">
    <name type="scientific">Salix dunnii</name>
    <dbReference type="NCBI Taxonomy" id="1413687"/>
    <lineage>
        <taxon>Eukaryota</taxon>
        <taxon>Viridiplantae</taxon>
        <taxon>Streptophyta</taxon>
        <taxon>Embryophyta</taxon>
        <taxon>Tracheophyta</taxon>
        <taxon>Spermatophyta</taxon>
        <taxon>Magnoliopsida</taxon>
        <taxon>eudicotyledons</taxon>
        <taxon>Gunneridae</taxon>
        <taxon>Pentapetalae</taxon>
        <taxon>rosids</taxon>
        <taxon>fabids</taxon>
        <taxon>Malpighiales</taxon>
        <taxon>Salicaceae</taxon>
        <taxon>Saliceae</taxon>
        <taxon>Salix</taxon>
    </lineage>
</organism>
<reference evidence="14 15" key="1">
    <citation type="submission" date="2020-10" db="EMBL/GenBank/DDBJ databases">
        <title>Plant Genome Project.</title>
        <authorList>
            <person name="Zhang R.-G."/>
        </authorList>
    </citation>
    <scope>NUCLEOTIDE SEQUENCE [LARGE SCALE GENOMIC DNA]</scope>
    <source>
        <strain evidence="14">FAFU-HL-1</strain>
        <tissue evidence="14">Leaf</tissue>
    </source>
</reference>
<dbReference type="GO" id="GO:0016705">
    <property type="term" value="F:oxidoreductase activity, acting on paired donors, with incorporation or reduction of molecular oxygen"/>
    <property type="evidence" value="ECO:0007669"/>
    <property type="project" value="InterPro"/>
</dbReference>
<dbReference type="Proteomes" id="UP000657918">
    <property type="component" value="Unassembled WGS sequence"/>
</dbReference>
<evidence type="ECO:0000256" key="5">
    <source>
        <dbReference type="ARBA" id="ARBA00022692"/>
    </source>
</evidence>
<evidence type="ECO:0000256" key="1">
    <source>
        <dbReference type="ARBA" id="ARBA00001971"/>
    </source>
</evidence>
<comment type="subcellular location">
    <subcellularLocation>
        <location evidence="2">Membrane</location>
        <topology evidence="2">Single-pass membrane protein</topology>
    </subcellularLocation>
</comment>
<comment type="similarity">
    <text evidence="3 13">Belongs to the cytochrome P450 family.</text>
</comment>
<evidence type="ECO:0000256" key="10">
    <source>
        <dbReference type="ARBA" id="ARBA00023033"/>
    </source>
</evidence>
<name>A0A835JW88_9ROSI</name>
<keyword evidence="6 12" id="KW-0479">Metal-binding</keyword>
<dbReference type="InterPro" id="IPR036396">
    <property type="entry name" value="Cyt_P450_sf"/>
</dbReference>
<evidence type="ECO:0000313" key="15">
    <source>
        <dbReference type="Proteomes" id="UP000657918"/>
    </source>
</evidence>
<dbReference type="InterPro" id="IPR017972">
    <property type="entry name" value="Cyt_P450_CS"/>
</dbReference>
<evidence type="ECO:0000256" key="13">
    <source>
        <dbReference type="RuleBase" id="RU000461"/>
    </source>
</evidence>
<evidence type="ECO:0000256" key="8">
    <source>
        <dbReference type="ARBA" id="ARBA00023002"/>
    </source>
</evidence>
<dbReference type="GO" id="GO:0005506">
    <property type="term" value="F:iron ion binding"/>
    <property type="evidence" value="ECO:0007669"/>
    <property type="project" value="InterPro"/>
</dbReference>
<evidence type="ECO:0008006" key="16">
    <source>
        <dbReference type="Google" id="ProtNLM"/>
    </source>
</evidence>
<comment type="caution">
    <text evidence="14">The sequence shown here is derived from an EMBL/GenBank/DDBJ whole genome shotgun (WGS) entry which is preliminary data.</text>
</comment>
<dbReference type="PANTHER" id="PTHR24286">
    <property type="entry name" value="CYTOCHROME P450 26"/>
    <property type="match status" value="1"/>
</dbReference>
<keyword evidence="5" id="KW-0812">Transmembrane</keyword>
<evidence type="ECO:0000256" key="4">
    <source>
        <dbReference type="ARBA" id="ARBA00022617"/>
    </source>
</evidence>
<keyword evidence="9 12" id="KW-0408">Iron</keyword>
<gene>
    <name evidence="14" type="ORF">SADUNF_Sadunf07G0089300</name>
</gene>
<evidence type="ECO:0000256" key="11">
    <source>
        <dbReference type="ARBA" id="ARBA00023136"/>
    </source>
</evidence>
<dbReference type="InterPro" id="IPR002403">
    <property type="entry name" value="Cyt_P450_E_grp-IV"/>
</dbReference>
<evidence type="ECO:0000256" key="7">
    <source>
        <dbReference type="ARBA" id="ARBA00022989"/>
    </source>
</evidence>
<dbReference type="PRINTS" id="PR00385">
    <property type="entry name" value="P450"/>
</dbReference>
<evidence type="ECO:0000256" key="12">
    <source>
        <dbReference type="PIRSR" id="PIRSR602403-1"/>
    </source>
</evidence>
<dbReference type="GO" id="GO:0016125">
    <property type="term" value="P:sterol metabolic process"/>
    <property type="evidence" value="ECO:0007669"/>
    <property type="project" value="TreeGrafter"/>
</dbReference>
<proteinExistence type="inferred from homology"/>
<dbReference type="InterPro" id="IPR001128">
    <property type="entry name" value="Cyt_P450"/>
</dbReference>
<sequence length="503" mass="57228">MMFVLISVVASLVSCIITHWIYKWRNPKCNGKLPPGSMGFPVLGETMQFFAPYRANNISPFITKKMKRYGSIFKTNLVGQSLIISTEAELNNFIFQNEGKLFQCCYPKSFNEIAGRDNLVTAEGFMHKYLRNLVMNLVGNETMRTKLIPKVEKTICKNLQRWCGQASIELKEAVAKMEFGFGAKILLSYSESKSSKNLRQAYADFQHGLISFPLNVPGTAYRKCLQGRKKAVEIIKSILEERRATPETRKEKDFLDLVIEEMKKKGSLMTEEIALDLLFILVFAAFETTSTALTLAVKNVGEHPKVLEELAKEHEAILRNRKNTDQSGITWQEYKSMTFTHMVINETVRLANIVPGIFRKVLKDVEIKGKFLPWTKTNNQVFLLYSGYTIPAGWIVMVCPPAVHMDPKQYDDPFVFNPWRWQGQELNTGSKTFMGFGGGSRLCAGAEFSKLQMTIFLHYLVTKYRWRVIKGGDIARIPAVMFPNGFHIQISEKNMIPKDAAAT</sequence>
<dbReference type="GO" id="GO:0016132">
    <property type="term" value="P:brassinosteroid biosynthetic process"/>
    <property type="evidence" value="ECO:0007669"/>
    <property type="project" value="TreeGrafter"/>
</dbReference>
<dbReference type="FunFam" id="1.10.630.10:FF:000020">
    <property type="entry name" value="Cytochrome P450 family protein"/>
    <property type="match status" value="1"/>
</dbReference>
<dbReference type="GO" id="GO:0004497">
    <property type="term" value="F:monooxygenase activity"/>
    <property type="evidence" value="ECO:0007669"/>
    <property type="project" value="UniProtKB-KW"/>
</dbReference>
<keyword evidence="8 13" id="KW-0560">Oxidoreductase</keyword>
<comment type="cofactor">
    <cofactor evidence="1 12">
        <name>heme</name>
        <dbReference type="ChEBI" id="CHEBI:30413"/>
    </cofactor>
</comment>
<keyword evidence="10 13" id="KW-0503">Monooxygenase</keyword>
<keyword evidence="15" id="KW-1185">Reference proteome</keyword>
<evidence type="ECO:0000256" key="6">
    <source>
        <dbReference type="ARBA" id="ARBA00022723"/>
    </source>
</evidence>
<dbReference type="AlphaFoldDB" id="A0A835JW88"/>
<accession>A0A835JW88</accession>
<feature type="binding site" description="axial binding residue" evidence="12">
    <location>
        <position position="443"/>
    </location>
    <ligand>
        <name>heme</name>
        <dbReference type="ChEBI" id="CHEBI:30413"/>
    </ligand>
    <ligandPart>
        <name>Fe</name>
        <dbReference type="ChEBI" id="CHEBI:18248"/>
    </ligandPart>
</feature>
<evidence type="ECO:0000256" key="9">
    <source>
        <dbReference type="ARBA" id="ARBA00023004"/>
    </source>
</evidence>
<dbReference type="EMBL" id="JADGMS010000007">
    <property type="protein sequence ID" value="KAF9678947.1"/>
    <property type="molecule type" value="Genomic_DNA"/>
</dbReference>
<dbReference type="PRINTS" id="PR00465">
    <property type="entry name" value="EP450IV"/>
</dbReference>
<protein>
    <recommendedName>
        <fullName evidence="16">Cytochrome P450</fullName>
    </recommendedName>
</protein>
<keyword evidence="4 12" id="KW-0349">Heme</keyword>
<dbReference type="PROSITE" id="PS00086">
    <property type="entry name" value="CYTOCHROME_P450"/>
    <property type="match status" value="1"/>
</dbReference>
<dbReference type="GO" id="GO:0010268">
    <property type="term" value="P:brassinosteroid homeostasis"/>
    <property type="evidence" value="ECO:0007669"/>
    <property type="project" value="TreeGrafter"/>
</dbReference>
<dbReference type="CDD" id="cd11043">
    <property type="entry name" value="CYP90-like"/>
    <property type="match status" value="1"/>
</dbReference>
<evidence type="ECO:0000256" key="2">
    <source>
        <dbReference type="ARBA" id="ARBA00004167"/>
    </source>
</evidence>
<evidence type="ECO:0000313" key="14">
    <source>
        <dbReference type="EMBL" id="KAF9678947.1"/>
    </source>
</evidence>
<dbReference type="OrthoDB" id="1372046at2759"/>